<keyword evidence="4 6" id="KW-1133">Transmembrane helix</keyword>
<keyword evidence="8" id="KW-0808">Transferase</keyword>
<sequence>MELSKKEAALSVESEYAGIGFRFLASLIDGVILGVPLYILTVVFTTVMFMGDPDVMRIVEKNQEIVTEQEILITLFAFLKIFAIIGVFTFLVYFLYYTLMESSKWQATLGKKIMGIRVADTEGGKISFGQAAGRFLAKSFLSPILMIGYILAFFTERKQALHDLLAGTIVLKK</sequence>
<evidence type="ECO:0000256" key="4">
    <source>
        <dbReference type="ARBA" id="ARBA00022989"/>
    </source>
</evidence>
<dbReference type="InterPro" id="IPR010432">
    <property type="entry name" value="RDD"/>
</dbReference>
<dbReference type="GO" id="GO:0004674">
    <property type="term" value="F:protein serine/threonine kinase activity"/>
    <property type="evidence" value="ECO:0007669"/>
    <property type="project" value="UniProtKB-KW"/>
</dbReference>
<comment type="subcellular location">
    <subcellularLocation>
        <location evidence="1">Cell membrane</location>
        <topology evidence="1">Multi-pass membrane protein</topology>
    </subcellularLocation>
</comment>
<keyword evidence="2" id="KW-1003">Cell membrane</keyword>
<dbReference type="PANTHER" id="PTHR36115:SF4">
    <property type="entry name" value="MEMBRANE PROTEIN"/>
    <property type="match status" value="1"/>
</dbReference>
<evidence type="ECO:0000313" key="8">
    <source>
        <dbReference type="EMBL" id="ASB89847.1"/>
    </source>
</evidence>
<dbReference type="EC" id="2.7.11.1" evidence="8"/>
<protein>
    <submittedName>
        <fullName evidence="8">Non-specific serine/threonine protein kinase</fullName>
        <ecNumber evidence="8">2.7.11.1</ecNumber>
    </submittedName>
</protein>
<dbReference type="InterPro" id="IPR051791">
    <property type="entry name" value="Pra-immunoreactive"/>
</dbReference>
<feature type="transmembrane region" description="Helical" evidence="6">
    <location>
        <begin position="135"/>
        <end position="154"/>
    </location>
</feature>
<evidence type="ECO:0000256" key="1">
    <source>
        <dbReference type="ARBA" id="ARBA00004651"/>
    </source>
</evidence>
<name>A0ABN5AGE4_9BACI</name>
<keyword evidence="9" id="KW-1185">Reference proteome</keyword>
<evidence type="ECO:0000313" key="9">
    <source>
        <dbReference type="Proteomes" id="UP000196877"/>
    </source>
</evidence>
<keyword evidence="8" id="KW-0723">Serine/threonine-protein kinase</keyword>
<feature type="transmembrane region" description="Helical" evidence="6">
    <location>
        <begin position="71"/>
        <end position="96"/>
    </location>
</feature>
<keyword evidence="3 6" id="KW-0812">Transmembrane</keyword>
<keyword evidence="8" id="KW-0418">Kinase</keyword>
<evidence type="ECO:0000256" key="3">
    <source>
        <dbReference type="ARBA" id="ARBA00022692"/>
    </source>
</evidence>
<gene>
    <name evidence="8" type="ORF">S101395_03340</name>
</gene>
<feature type="domain" description="RDD" evidence="7">
    <location>
        <begin position="16"/>
        <end position="167"/>
    </location>
</feature>
<organism evidence="8 9">
    <name type="scientific">Bacillus sonorensis</name>
    <dbReference type="NCBI Taxonomy" id="119858"/>
    <lineage>
        <taxon>Bacteria</taxon>
        <taxon>Bacillati</taxon>
        <taxon>Bacillota</taxon>
        <taxon>Bacilli</taxon>
        <taxon>Bacillales</taxon>
        <taxon>Bacillaceae</taxon>
        <taxon>Bacillus</taxon>
    </lineage>
</organism>
<keyword evidence="5 6" id="KW-0472">Membrane</keyword>
<dbReference type="Pfam" id="PF06271">
    <property type="entry name" value="RDD"/>
    <property type="match status" value="1"/>
</dbReference>
<dbReference type="PANTHER" id="PTHR36115">
    <property type="entry name" value="PROLINE-RICH ANTIGEN HOMOLOG-RELATED"/>
    <property type="match status" value="1"/>
</dbReference>
<evidence type="ECO:0000256" key="6">
    <source>
        <dbReference type="SAM" id="Phobius"/>
    </source>
</evidence>
<evidence type="ECO:0000259" key="7">
    <source>
        <dbReference type="Pfam" id="PF06271"/>
    </source>
</evidence>
<dbReference type="Proteomes" id="UP000196877">
    <property type="component" value="Chromosome"/>
</dbReference>
<evidence type="ECO:0000256" key="2">
    <source>
        <dbReference type="ARBA" id="ARBA00022475"/>
    </source>
</evidence>
<accession>A0ABN5AGE4</accession>
<dbReference type="GeneID" id="92852719"/>
<dbReference type="EMBL" id="CP021920">
    <property type="protein sequence ID" value="ASB89847.1"/>
    <property type="molecule type" value="Genomic_DNA"/>
</dbReference>
<dbReference type="RefSeq" id="WP_006638398.1">
    <property type="nucleotide sequence ID" value="NZ_BORD01000002.1"/>
</dbReference>
<reference evidence="8 9" key="1">
    <citation type="submission" date="2017-06" db="EMBL/GenBank/DDBJ databases">
        <title>Genome sequence of Bacillus sonorensis strain SRCM101395.</title>
        <authorList>
            <person name="Cho S.H."/>
        </authorList>
    </citation>
    <scope>NUCLEOTIDE SEQUENCE [LARGE SCALE GENOMIC DNA]</scope>
    <source>
        <strain evidence="8 9">SRCM101395</strain>
    </source>
</reference>
<proteinExistence type="predicted"/>
<evidence type="ECO:0000256" key="5">
    <source>
        <dbReference type="ARBA" id="ARBA00023136"/>
    </source>
</evidence>
<feature type="transmembrane region" description="Helical" evidence="6">
    <location>
        <begin position="31"/>
        <end position="50"/>
    </location>
</feature>